<evidence type="ECO:0000313" key="1">
    <source>
        <dbReference type="EMBL" id="MBK3493772.1"/>
    </source>
</evidence>
<keyword evidence="2" id="KW-1185">Reference proteome</keyword>
<protein>
    <submittedName>
        <fullName evidence="1">Uncharacterized protein</fullName>
    </submittedName>
</protein>
<dbReference type="Proteomes" id="UP000618943">
    <property type="component" value="Unassembled WGS sequence"/>
</dbReference>
<proteinExistence type="predicted"/>
<gene>
    <name evidence="1" type="ORF">JFL43_02635</name>
</gene>
<dbReference type="EMBL" id="JAEOAH010000003">
    <property type="protein sequence ID" value="MBK3493772.1"/>
    <property type="molecule type" value="Genomic_DNA"/>
</dbReference>
<evidence type="ECO:0000313" key="2">
    <source>
        <dbReference type="Proteomes" id="UP000618943"/>
    </source>
</evidence>
<organism evidence="1 2">
    <name type="scientific">Viridibacillus soli</name>
    <dbReference type="NCBI Taxonomy" id="2798301"/>
    <lineage>
        <taxon>Bacteria</taxon>
        <taxon>Bacillati</taxon>
        <taxon>Bacillota</taxon>
        <taxon>Bacilli</taxon>
        <taxon>Bacillales</taxon>
        <taxon>Caryophanaceae</taxon>
        <taxon>Viridibacillus</taxon>
    </lineage>
</organism>
<comment type="caution">
    <text evidence="1">The sequence shown here is derived from an EMBL/GenBank/DDBJ whole genome shotgun (WGS) entry which is preliminary data.</text>
</comment>
<reference evidence="1 2" key="1">
    <citation type="submission" date="2020-12" db="EMBL/GenBank/DDBJ databases">
        <title>YIM B01967 draft genome.</title>
        <authorList>
            <person name="Yan X."/>
        </authorList>
    </citation>
    <scope>NUCLEOTIDE SEQUENCE [LARGE SCALE GENOMIC DNA]</scope>
    <source>
        <strain evidence="1 2">YIM B01967</strain>
    </source>
</reference>
<dbReference type="RefSeq" id="WP_200747805.1">
    <property type="nucleotide sequence ID" value="NZ_JAEOAH010000003.1"/>
</dbReference>
<accession>A0ABS1H2Z3</accession>
<name>A0ABS1H2Z3_9BACL</name>
<sequence>MELKTNDTSEELDQLKKQLICEKQSKISVFEELLRMYENEEKLLTSYKQLSSQYYAISHSKLGKLTYAYWKFLKRIKRGNKYENS</sequence>